<evidence type="ECO:0000256" key="1">
    <source>
        <dbReference type="SAM" id="MobiDB-lite"/>
    </source>
</evidence>
<dbReference type="Gramene" id="ERM94333">
    <property type="protein sequence ID" value="ERM94333"/>
    <property type="gene ID" value="AMTR_s00010p00241610"/>
</dbReference>
<reference evidence="3" key="1">
    <citation type="journal article" date="2013" name="Science">
        <title>The Amborella genome and the evolution of flowering plants.</title>
        <authorList>
            <consortium name="Amborella Genome Project"/>
        </authorList>
    </citation>
    <scope>NUCLEOTIDE SEQUENCE [LARGE SCALE GENOMIC DNA]</scope>
</reference>
<feature type="region of interest" description="Disordered" evidence="1">
    <location>
        <begin position="49"/>
        <end position="73"/>
    </location>
</feature>
<dbReference type="AlphaFoldDB" id="W1NFT9"/>
<dbReference type="Proteomes" id="UP000017836">
    <property type="component" value="Unassembled WGS sequence"/>
</dbReference>
<evidence type="ECO:0000313" key="2">
    <source>
        <dbReference type="EMBL" id="ERM94333.1"/>
    </source>
</evidence>
<organism evidence="2 3">
    <name type="scientific">Amborella trichopoda</name>
    <dbReference type="NCBI Taxonomy" id="13333"/>
    <lineage>
        <taxon>Eukaryota</taxon>
        <taxon>Viridiplantae</taxon>
        <taxon>Streptophyta</taxon>
        <taxon>Embryophyta</taxon>
        <taxon>Tracheophyta</taxon>
        <taxon>Spermatophyta</taxon>
        <taxon>Magnoliopsida</taxon>
        <taxon>Amborellales</taxon>
        <taxon>Amborellaceae</taxon>
        <taxon>Amborella</taxon>
    </lineage>
</organism>
<protein>
    <submittedName>
        <fullName evidence="2">Uncharacterized protein</fullName>
    </submittedName>
</protein>
<gene>
    <name evidence="2" type="ORF">AMTR_s00010p00241610</name>
</gene>
<dbReference type="EMBL" id="KI397513">
    <property type="protein sequence ID" value="ERM94333.1"/>
    <property type="molecule type" value="Genomic_DNA"/>
</dbReference>
<name>W1NFT9_AMBTC</name>
<sequence>MEAFLKDVKNRLSTLFAGLTTCNKNPSHTKGIEEGEPTWETNQKMVVQERGLKVRGRGSNPPPIKKGAPGQVN</sequence>
<evidence type="ECO:0000313" key="3">
    <source>
        <dbReference type="Proteomes" id="UP000017836"/>
    </source>
</evidence>
<keyword evidence="3" id="KW-1185">Reference proteome</keyword>
<dbReference type="HOGENOM" id="CLU_2708105_0_0_1"/>
<accession>W1NFT9</accession>
<proteinExistence type="predicted"/>